<evidence type="ECO:0000259" key="5">
    <source>
        <dbReference type="PROSITE" id="PS51891"/>
    </source>
</evidence>
<reference evidence="6" key="1">
    <citation type="submission" date="2019-11" db="EMBL/GenBank/DDBJ databases">
        <title>Bipolaris sorokiniana Genome sequencing.</title>
        <authorList>
            <person name="Wang H."/>
        </authorList>
    </citation>
    <scope>NUCLEOTIDE SEQUENCE</scope>
</reference>
<dbReference type="SUPFAM" id="SSF51316">
    <property type="entry name" value="Mss4-like"/>
    <property type="match status" value="2"/>
</dbReference>
<dbReference type="PROSITE" id="PS51891">
    <property type="entry name" value="CENP_V_GFA"/>
    <property type="match status" value="1"/>
</dbReference>
<protein>
    <recommendedName>
        <fullName evidence="5">CENP-V/GFA domain-containing protein</fullName>
    </recommendedName>
</protein>
<dbReference type="EMBL" id="WNKQ01000019">
    <property type="protein sequence ID" value="KAF5845437.1"/>
    <property type="molecule type" value="Genomic_DNA"/>
</dbReference>
<name>A0A8H5ZA58_COCSA</name>
<keyword evidence="4" id="KW-0456">Lyase</keyword>
<evidence type="ECO:0000256" key="2">
    <source>
        <dbReference type="ARBA" id="ARBA00022723"/>
    </source>
</evidence>
<dbReference type="OMA" id="FYTVDDR"/>
<evidence type="ECO:0000256" key="4">
    <source>
        <dbReference type="ARBA" id="ARBA00023239"/>
    </source>
</evidence>
<evidence type="ECO:0000256" key="3">
    <source>
        <dbReference type="ARBA" id="ARBA00022833"/>
    </source>
</evidence>
<accession>A0A8H5ZA58</accession>
<dbReference type="PANTHER" id="PTHR33337">
    <property type="entry name" value="GFA DOMAIN-CONTAINING PROTEIN"/>
    <property type="match status" value="1"/>
</dbReference>
<evidence type="ECO:0000256" key="1">
    <source>
        <dbReference type="ARBA" id="ARBA00005495"/>
    </source>
</evidence>
<dbReference type="GO" id="GO:0016846">
    <property type="term" value="F:carbon-sulfur lyase activity"/>
    <property type="evidence" value="ECO:0007669"/>
    <property type="project" value="InterPro"/>
</dbReference>
<dbReference type="Proteomes" id="UP000624244">
    <property type="component" value="Unassembled WGS sequence"/>
</dbReference>
<dbReference type="GO" id="GO:0046872">
    <property type="term" value="F:metal ion binding"/>
    <property type="evidence" value="ECO:0007669"/>
    <property type="project" value="UniProtKB-KW"/>
</dbReference>
<evidence type="ECO:0000313" key="7">
    <source>
        <dbReference type="Proteomes" id="UP000624244"/>
    </source>
</evidence>
<keyword evidence="3" id="KW-0862">Zinc</keyword>
<evidence type="ECO:0000313" key="6">
    <source>
        <dbReference type="EMBL" id="KAF5845437.1"/>
    </source>
</evidence>
<dbReference type="InterPro" id="IPR011057">
    <property type="entry name" value="Mss4-like_sf"/>
</dbReference>
<dbReference type="PANTHER" id="PTHR33337:SF40">
    <property type="entry name" value="CENP-V_GFA DOMAIN-CONTAINING PROTEIN-RELATED"/>
    <property type="match status" value="1"/>
</dbReference>
<dbReference type="Pfam" id="PF04828">
    <property type="entry name" value="GFA"/>
    <property type="match status" value="2"/>
</dbReference>
<gene>
    <name evidence="6" type="ORF">GGP41_003047</name>
</gene>
<keyword evidence="2" id="KW-0479">Metal-binding</keyword>
<comment type="similarity">
    <text evidence="1">Belongs to the Gfa family.</text>
</comment>
<feature type="domain" description="CENP-V/GFA" evidence="5">
    <location>
        <begin position="8"/>
        <end position="118"/>
    </location>
</feature>
<dbReference type="AlphaFoldDB" id="A0A8H5ZA58"/>
<sequence>MTDDTITLTASCLCKAHVHTTTIPKFSLPLKAHICHCDTCRHVSGSLYSSLAFWPSPRSTVDLSGYKFFNFSPAFDLLFCATCSTPMIGAFKDETKPLLMVTGALNNFACDVEVVKWSHMGFIGDTRDGGASVWMKYINASGPPLKCFKTETRGDGVEELADDWQLQLESPDTTTEQQDAIPIRCKCRGVDLVLNRGNYDHVATEHLPWNVDPTSRKLKAELCSCDSCRLHTGNDVFYWTFADLRHISFPISSDENGFPSNMQDLAALVDSKDARIGSLVYYESSPGVHRYFCNTCSTTIFYTVSTRPRFVDVAVGTLEAKDGARAESILAWQFDYGVGHKEDGAGGWREGLFERIEKSLKEYGHTRSSSG</sequence>
<comment type="caution">
    <text evidence="6">The sequence shown here is derived from an EMBL/GenBank/DDBJ whole genome shotgun (WGS) entry which is preliminary data.</text>
</comment>
<dbReference type="InterPro" id="IPR006913">
    <property type="entry name" value="CENP-V/GFA"/>
</dbReference>
<dbReference type="Gene3D" id="3.90.1590.10">
    <property type="entry name" value="glutathione-dependent formaldehyde- activating enzyme (gfa)"/>
    <property type="match status" value="2"/>
</dbReference>
<proteinExistence type="inferred from homology"/>
<organism evidence="6 7">
    <name type="scientific">Cochliobolus sativus</name>
    <name type="common">Common root rot and spot blotch fungus</name>
    <name type="synonym">Bipolaris sorokiniana</name>
    <dbReference type="NCBI Taxonomy" id="45130"/>
    <lineage>
        <taxon>Eukaryota</taxon>
        <taxon>Fungi</taxon>
        <taxon>Dikarya</taxon>
        <taxon>Ascomycota</taxon>
        <taxon>Pezizomycotina</taxon>
        <taxon>Dothideomycetes</taxon>
        <taxon>Pleosporomycetidae</taxon>
        <taxon>Pleosporales</taxon>
        <taxon>Pleosporineae</taxon>
        <taxon>Pleosporaceae</taxon>
        <taxon>Bipolaris</taxon>
    </lineage>
</organism>